<protein>
    <submittedName>
        <fullName evidence="3">Copper amine oxidase-like protein</fullName>
    </submittedName>
</protein>
<sequence>MKGFRAKVGMMLVASALAVPTMASAAEDAVTATDTIVSTETTVPAVQNMGIKFRLDSNQFEVNGTMMTMDTAPDIVNQTSYVSLKHFAEAIDAELTWDAAGENATLKTGDFTATFKIGDSLIWLNGAEVELGAYIGEKDGRTIVPIRALGQLFGWNVNFYGDGNIYLSKTIV</sequence>
<proteinExistence type="predicted"/>
<accession>A0A5S5BS42</accession>
<dbReference type="RefSeq" id="WP_148932747.1">
    <property type="nucleotide sequence ID" value="NZ_VNHS01000013.1"/>
</dbReference>
<dbReference type="Proteomes" id="UP000323257">
    <property type="component" value="Unassembled WGS sequence"/>
</dbReference>
<feature type="signal peptide" evidence="1">
    <location>
        <begin position="1"/>
        <end position="25"/>
    </location>
</feature>
<dbReference type="AlphaFoldDB" id="A0A5S5BS42"/>
<gene>
    <name evidence="3" type="ORF">BCM02_11375</name>
</gene>
<name>A0A5S5BS42_9BACL</name>
<feature type="chain" id="PRO_5024453946" evidence="1">
    <location>
        <begin position="26"/>
        <end position="172"/>
    </location>
</feature>
<evidence type="ECO:0000313" key="4">
    <source>
        <dbReference type="Proteomes" id="UP000323257"/>
    </source>
</evidence>
<evidence type="ECO:0000259" key="2">
    <source>
        <dbReference type="Pfam" id="PF07833"/>
    </source>
</evidence>
<dbReference type="InterPro" id="IPR036582">
    <property type="entry name" value="Mao_N_sf"/>
</dbReference>
<organism evidence="3 4">
    <name type="scientific">Paenibacillus methanolicus</name>
    <dbReference type="NCBI Taxonomy" id="582686"/>
    <lineage>
        <taxon>Bacteria</taxon>
        <taxon>Bacillati</taxon>
        <taxon>Bacillota</taxon>
        <taxon>Bacilli</taxon>
        <taxon>Bacillales</taxon>
        <taxon>Paenibacillaceae</taxon>
        <taxon>Paenibacillus</taxon>
    </lineage>
</organism>
<evidence type="ECO:0000313" key="3">
    <source>
        <dbReference type="EMBL" id="TYP69744.1"/>
    </source>
</evidence>
<dbReference type="Pfam" id="PF07833">
    <property type="entry name" value="Cu_amine_oxidN1"/>
    <property type="match status" value="1"/>
</dbReference>
<dbReference type="InterPro" id="IPR012854">
    <property type="entry name" value="Cu_amine_oxidase-like_N"/>
</dbReference>
<dbReference type="OrthoDB" id="2657432at2"/>
<comment type="caution">
    <text evidence="3">The sequence shown here is derived from an EMBL/GenBank/DDBJ whole genome shotgun (WGS) entry which is preliminary data.</text>
</comment>
<dbReference type="EMBL" id="VNHS01000013">
    <property type="protein sequence ID" value="TYP69744.1"/>
    <property type="molecule type" value="Genomic_DNA"/>
</dbReference>
<keyword evidence="1" id="KW-0732">Signal</keyword>
<feature type="domain" description="Copper amine oxidase-like N-terminal" evidence="2">
    <location>
        <begin position="62"/>
        <end position="162"/>
    </location>
</feature>
<reference evidence="3 4" key="1">
    <citation type="submission" date="2019-07" db="EMBL/GenBank/DDBJ databases">
        <title>Genomic Encyclopedia of Type Strains, Phase III (KMG-III): the genomes of soil and plant-associated and newly described type strains.</title>
        <authorList>
            <person name="Whitman W."/>
        </authorList>
    </citation>
    <scope>NUCLEOTIDE SEQUENCE [LARGE SCALE GENOMIC DNA]</scope>
    <source>
        <strain evidence="3 4">BL24</strain>
    </source>
</reference>
<dbReference type="Gene3D" id="3.30.457.10">
    <property type="entry name" value="Copper amine oxidase-like, N-terminal domain"/>
    <property type="match status" value="1"/>
</dbReference>
<evidence type="ECO:0000256" key="1">
    <source>
        <dbReference type="SAM" id="SignalP"/>
    </source>
</evidence>
<keyword evidence="4" id="KW-1185">Reference proteome</keyword>
<dbReference type="SUPFAM" id="SSF55383">
    <property type="entry name" value="Copper amine oxidase, domain N"/>
    <property type="match status" value="1"/>
</dbReference>